<keyword evidence="3" id="KW-1185">Reference proteome</keyword>
<sequence length="471" mass="53134">MSANVVFPFDVWESIAAHMSVRSVLNLRCTCRNLYDMMGESRGIWHQILEDIIGINPAPDTSRRIATMSAAELRSRAIVALRMHNLWSSSSTEIVPKRTVCLPCPMDIARAEIGSGGHWILTQHFDNSLKLWNSSMTEPPLAVIVPPSLKGAPIREPIPSYMGLLLTASDEGQLALTVDRHTHPEAKLFPVYRVYHIDDLNNSIRLLTTFWRPDRYCRYAIDRDLVVTAWTSDDAFFVSIRKIFTKAPYFEEHTLRFGPEVLIEYVPIVSLLCPHVLTLLTPSKLMHYNIPKFGHGTAVRPSESVPSALAVYDVDVSDTTSFRWRSPSCQHCHDGRSNVITYSDRPVCTVLPPPQDEDASVIRFDMGTRLARGLLRMLWHEPGGDLLHFHSFIHSTRAPDHPGYMRLSTSEAANIGRTTTIVADVSRTQSTLLVRDLSWDECTGKICALMSTYTTWDRADYDSIVLIDLLD</sequence>
<dbReference type="Pfam" id="PF00646">
    <property type="entry name" value="F-box"/>
    <property type="match status" value="1"/>
</dbReference>
<dbReference type="OrthoDB" id="3268567at2759"/>
<gene>
    <name evidence="2" type="ORF">FIBSPDRAFT_608424</name>
</gene>
<dbReference type="AlphaFoldDB" id="A0A166GIA3"/>
<protein>
    <recommendedName>
        <fullName evidence="1">F-box domain-containing protein</fullName>
    </recommendedName>
</protein>
<dbReference type="InterPro" id="IPR036047">
    <property type="entry name" value="F-box-like_dom_sf"/>
</dbReference>
<evidence type="ECO:0000313" key="2">
    <source>
        <dbReference type="EMBL" id="KZP17866.1"/>
    </source>
</evidence>
<dbReference type="SUPFAM" id="SSF81383">
    <property type="entry name" value="F-box domain"/>
    <property type="match status" value="1"/>
</dbReference>
<reference evidence="2 3" key="1">
    <citation type="journal article" date="2016" name="Mol. Biol. Evol.">
        <title>Comparative Genomics of Early-Diverging Mushroom-Forming Fungi Provides Insights into the Origins of Lignocellulose Decay Capabilities.</title>
        <authorList>
            <person name="Nagy L.G."/>
            <person name="Riley R."/>
            <person name="Tritt A."/>
            <person name="Adam C."/>
            <person name="Daum C."/>
            <person name="Floudas D."/>
            <person name="Sun H."/>
            <person name="Yadav J.S."/>
            <person name="Pangilinan J."/>
            <person name="Larsson K.H."/>
            <person name="Matsuura K."/>
            <person name="Barry K."/>
            <person name="Labutti K."/>
            <person name="Kuo R."/>
            <person name="Ohm R.A."/>
            <person name="Bhattacharya S.S."/>
            <person name="Shirouzu T."/>
            <person name="Yoshinaga Y."/>
            <person name="Martin F.M."/>
            <person name="Grigoriev I.V."/>
            <person name="Hibbett D.S."/>
        </authorList>
    </citation>
    <scope>NUCLEOTIDE SEQUENCE [LARGE SCALE GENOMIC DNA]</scope>
    <source>
        <strain evidence="2 3">CBS 109695</strain>
    </source>
</reference>
<proteinExistence type="predicted"/>
<accession>A0A166GIA3</accession>
<evidence type="ECO:0000313" key="3">
    <source>
        <dbReference type="Proteomes" id="UP000076532"/>
    </source>
</evidence>
<organism evidence="2 3">
    <name type="scientific">Athelia psychrophila</name>
    <dbReference type="NCBI Taxonomy" id="1759441"/>
    <lineage>
        <taxon>Eukaryota</taxon>
        <taxon>Fungi</taxon>
        <taxon>Dikarya</taxon>
        <taxon>Basidiomycota</taxon>
        <taxon>Agaricomycotina</taxon>
        <taxon>Agaricomycetes</taxon>
        <taxon>Agaricomycetidae</taxon>
        <taxon>Atheliales</taxon>
        <taxon>Atheliaceae</taxon>
        <taxon>Athelia</taxon>
    </lineage>
</organism>
<name>A0A166GIA3_9AGAM</name>
<evidence type="ECO:0000259" key="1">
    <source>
        <dbReference type="Pfam" id="PF00646"/>
    </source>
</evidence>
<dbReference type="InterPro" id="IPR001810">
    <property type="entry name" value="F-box_dom"/>
</dbReference>
<dbReference type="EMBL" id="KV417578">
    <property type="protein sequence ID" value="KZP17866.1"/>
    <property type="molecule type" value="Genomic_DNA"/>
</dbReference>
<dbReference type="Proteomes" id="UP000076532">
    <property type="component" value="Unassembled WGS sequence"/>
</dbReference>
<feature type="domain" description="F-box" evidence="1">
    <location>
        <begin position="7"/>
        <end position="37"/>
    </location>
</feature>